<evidence type="ECO:0000313" key="1">
    <source>
        <dbReference type="EMBL" id="MCC2167402.1"/>
    </source>
</evidence>
<evidence type="ECO:0000313" key="2">
    <source>
        <dbReference type="Proteomes" id="UP001199355"/>
    </source>
</evidence>
<dbReference type="Proteomes" id="UP001199355">
    <property type="component" value="Unassembled WGS sequence"/>
</dbReference>
<dbReference type="EMBL" id="JAJEQF010000013">
    <property type="protein sequence ID" value="MCC2167402.1"/>
    <property type="molecule type" value="Genomic_DNA"/>
</dbReference>
<comment type="caution">
    <text evidence="1">The sequence shown here is derived from an EMBL/GenBank/DDBJ whole genome shotgun (WGS) entry which is preliminary data.</text>
</comment>
<proteinExistence type="predicted"/>
<organism evidence="1 2">
    <name type="scientific">Gallintestinimicrobium propionicum</name>
    <dbReference type="NCBI Taxonomy" id="2981770"/>
    <lineage>
        <taxon>Bacteria</taxon>
        <taxon>Bacillati</taxon>
        <taxon>Bacillota</taxon>
        <taxon>Clostridia</taxon>
        <taxon>Lachnospirales</taxon>
        <taxon>Lachnospiraceae</taxon>
        <taxon>Gallintestinimicrobium</taxon>
    </lineage>
</organism>
<protein>
    <submittedName>
        <fullName evidence="1">Uncharacterized protein</fullName>
    </submittedName>
</protein>
<name>A0AAE3DMF3_9FIRM</name>
<reference evidence="1 2" key="1">
    <citation type="submission" date="2021-10" db="EMBL/GenBank/DDBJ databases">
        <title>Anaerobic single-cell dispensing facilitates the cultivation of human gut bacteria.</title>
        <authorList>
            <person name="Afrizal A."/>
        </authorList>
    </citation>
    <scope>NUCLEOTIDE SEQUENCE [LARGE SCALE GENOMIC DNA]</scope>
    <source>
        <strain evidence="1 2">CLA-AA-H244</strain>
    </source>
</reference>
<gene>
    <name evidence="1" type="ORF">LKD45_06780</name>
</gene>
<keyword evidence="2" id="KW-1185">Reference proteome</keyword>
<dbReference type="AlphaFoldDB" id="A0AAE3DMF3"/>
<sequence length="97" mass="11429">MMYIHYCRHCKRIHMLNGHKKYCPACRGHLNELKISYLKYVNLAPADRRAFRDRLGDPAELAACTADVRRSYDYAKWLQLTSKVEHSHSQNYAAYSH</sequence>
<dbReference type="RefSeq" id="WP_021916182.1">
    <property type="nucleotide sequence ID" value="NZ_JAJEQF010000013.1"/>
</dbReference>
<accession>A0AAE3DMF3</accession>